<evidence type="ECO:0000256" key="5">
    <source>
        <dbReference type="ARBA" id="ARBA00022989"/>
    </source>
</evidence>
<feature type="transmembrane region" description="Helical" evidence="7">
    <location>
        <begin position="150"/>
        <end position="170"/>
    </location>
</feature>
<feature type="transmembrane region" description="Helical" evidence="7">
    <location>
        <begin position="306"/>
        <end position="332"/>
    </location>
</feature>
<dbReference type="InterPro" id="IPR011701">
    <property type="entry name" value="MFS"/>
</dbReference>
<feature type="transmembrane region" description="Helical" evidence="7">
    <location>
        <begin position="268"/>
        <end position="286"/>
    </location>
</feature>
<feature type="transmembrane region" description="Helical" evidence="7">
    <location>
        <begin position="240"/>
        <end position="262"/>
    </location>
</feature>
<evidence type="ECO:0000259" key="8">
    <source>
        <dbReference type="PROSITE" id="PS50850"/>
    </source>
</evidence>
<accession>A0A0H2UZ91</accession>
<keyword evidence="6 7" id="KW-0472">Membrane</keyword>
<keyword evidence="4 7" id="KW-0812">Transmembrane</keyword>
<evidence type="ECO:0000313" key="10">
    <source>
        <dbReference type="Proteomes" id="UP000001006"/>
    </source>
</evidence>
<dbReference type="Pfam" id="PF07690">
    <property type="entry name" value="MFS_1"/>
    <property type="match status" value="1"/>
</dbReference>
<dbReference type="PANTHER" id="PTHR42718">
    <property type="entry name" value="MAJOR FACILITATOR SUPERFAMILY MULTIDRUG TRANSPORTER MFSC"/>
    <property type="match status" value="1"/>
</dbReference>
<dbReference type="Proteomes" id="UP000001006">
    <property type="component" value="Chromosome"/>
</dbReference>
<feature type="domain" description="Major facilitator superfamily (MFS) profile" evidence="8">
    <location>
        <begin position="54"/>
        <end position="491"/>
    </location>
</feature>
<protein>
    <submittedName>
        <fullName evidence="9">Transport protein</fullName>
    </submittedName>
</protein>
<dbReference type="Gene3D" id="1.20.1720.10">
    <property type="entry name" value="Multidrug resistance protein D"/>
    <property type="match status" value="1"/>
</dbReference>
<dbReference type="CDD" id="cd17321">
    <property type="entry name" value="MFS_MMR_MDR_like"/>
    <property type="match status" value="1"/>
</dbReference>
<name>A0A0H2UZ91_SHIFL</name>
<keyword evidence="10" id="KW-1185">Reference proteome</keyword>
<dbReference type="OMA" id="MFINGWN"/>
<dbReference type="KEGG" id="sfl:SF1397"/>
<feature type="transmembrane region" description="Helical" evidence="7">
    <location>
        <begin position="52"/>
        <end position="71"/>
    </location>
</feature>
<dbReference type="GO" id="GO:0016020">
    <property type="term" value="C:membrane"/>
    <property type="evidence" value="ECO:0007669"/>
    <property type="project" value="UniProtKB-SubCell"/>
</dbReference>
<sequence>MVAIHLLPVSYNSATSTVNISARIIPLLIIHQRYKIPMPKVQADGLPLPQRYGAILTIVIGISMAVLDGAIANVALPTIATDLHATPASSIWVVNAYQIAIVISLLSFSFLGDMFGYRRIYKCGLVVFLLSSLFCALSDSLQMLTLARVIQGFGGAALMSVNTALIRLIYPQRFLGRGMGINSFIVAVSSAAGPTIAAAILSIASWKWLFLINVPLGIIALLLAMRFLPPNGSRASKPRFDLPSAVMNALTFGLLITALSGFAQGQSLTLIAAELVVMVVVGIFFIRRQLSLPVPLLPVDLLRIPLFSLSICTSVCSFCAQMLAMVSLPFYLQTVLGRSEVETGLLLTPWPLATMVMAPLAGYLIERVHAGLLGALGLFIMATGLFSLVLLPASPADINIIWPMILCGAGFGLFQSPNNHTIITSAPRERSGGASGMLGTARLLGQSSGAALVALMLNQFGDNGTHVSLMAAAILAVIAACVSGLRITQPRARA</sequence>
<dbReference type="PATRIC" id="fig|198214.7.peg.1647"/>
<dbReference type="PANTHER" id="PTHR42718:SF9">
    <property type="entry name" value="MAJOR FACILITATOR SUPERFAMILY MULTIDRUG TRANSPORTER MFSC"/>
    <property type="match status" value="1"/>
</dbReference>
<dbReference type="AlphaFoldDB" id="A0A0H2UZ91"/>
<dbReference type="PROSITE" id="PS50850">
    <property type="entry name" value="MFS"/>
    <property type="match status" value="1"/>
</dbReference>
<comment type="subcellular location">
    <subcellularLocation>
        <location evidence="1">Membrane</location>
        <topology evidence="1">Multi-pass membrane protein</topology>
    </subcellularLocation>
</comment>
<dbReference type="Gene3D" id="1.20.1250.20">
    <property type="entry name" value="MFS general substrate transporter like domains"/>
    <property type="match status" value="1"/>
</dbReference>
<dbReference type="HOGENOM" id="CLU_000960_28_3_6"/>
<dbReference type="PaxDb" id="198214-SF1397"/>
<dbReference type="FunFam" id="1.20.1250.20:FF:000168">
    <property type="entry name" value="Transporter, major facilitator family"/>
    <property type="match status" value="1"/>
</dbReference>
<dbReference type="RefSeq" id="NP_707291.1">
    <property type="nucleotide sequence ID" value="NC_004337.2"/>
</dbReference>
<proteinExistence type="predicted"/>
<evidence type="ECO:0000256" key="4">
    <source>
        <dbReference type="ARBA" id="ARBA00022692"/>
    </source>
</evidence>
<keyword evidence="2" id="KW-0813">Transport</keyword>
<dbReference type="InterPro" id="IPR036259">
    <property type="entry name" value="MFS_trans_sf"/>
</dbReference>
<dbReference type="InterPro" id="IPR020846">
    <property type="entry name" value="MFS_dom"/>
</dbReference>
<feature type="transmembrane region" description="Helical" evidence="7">
    <location>
        <begin position="210"/>
        <end position="228"/>
    </location>
</feature>
<feature type="transmembrane region" description="Helical" evidence="7">
    <location>
        <begin position="123"/>
        <end position="144"/>
    </location>
</feature>
<evidence type="ECO:0000256" key="6">
    <source>
        <dbReference type="ARBA" id="ARBA00023136"/>
    </source>
</evidence>
<evidence type="ECO:0000256" key="7">
    <source>
        <dbReference type="SAM" id="Phobius"/>
    </source>
</evidence>
<feature type="transmembrane region" description="Helical" evidence="7">
    <location>
        <begin position="372"/>
        <end position="394"/>
    </location>
</feature>
<gene>
    <name evidence="9" type="ordered locus">SF1397</name>
</gene>
<feature type="transmembrane region" description="Helical" evidence="7">
    <location>
        <begin position="182"/>
        <end position="204"/>
    </location>
</feature>
<evidence type="ECO:0000313" key="9">
    <source>
        <dbReference type="EMBL" id="AAN42998.1"/>
    </source>
</evidence>
<evidence type="ECO:0000256" key="3">
    <source>
        <dbReference type="ARBA" id="ARBA00022475"/>
    </source>
</evidence>
<reference evidence="9 10" key="1">
    <citation type="journal article" date="2002" name="Nucleic Acids Res.">
        <title>Genome sequence of Shigella flexneri 2a: insights into pathogenicity through comparison with genomes of Escherichia coli K12 and O157.</title>
        <authorList>
            <person name="Jin Q."/>
            <person name="Yuan Z."/>
            <person name="Xu J."/>
            <person name="Wang Y."/>
            <person name="Shen Y."/>
            <person name="Lu W."/>
            <person name="Wang J."/>
            <person name="Liu H."/>
            <person name="Yang J."/>
            <person name="Yang F."/>
            <person name="Zhang X."/>
            <person name="Zhang J."/>
            <person name="Yang G."/>
            <person name="Wu H."/>
            <person name="Qu D."/>
            <person name="Dong J."/>
            <person name="Sun L."/>
            <person name="Xue Y."/>
            <person name="Zhao A."/>
            <person name="Gao Y."/>
            <person name="Zhu J."/>
            <person name="Kan B."/>
            <person name="Ding K."/>
            <person name="Chen S."/>
            <person name="Cheng H."/>
            <person name="Yao Z."/>
            <person name="He B."/>
            <person name="Chen R."/>
            <person name="Ma D."/>
            <person name="Qiang B."/>
            <person name="Wen Y."/>
            <person name="Hou Y."/>
            <person name="Yu J."/>
        </authorList>
    </citation>
    <scope>NUCLEOTIDE SEQUENCE [LARGE SCALE GENOMIC DNA]</scope>
    <source>
        <strain evidence="10">301 / Serotype 2a</strain>
    </source>
</reference>
<feature type="transmembrane region" description="Helical" evidence="7">
    <location>
        <begin position="344"/>
        <end position="365"/>
    </location>
</feature>
<dbReference type="GeneID" id="1024613"/>
<feature type="transmembrane region" description="Helical" evidence="7">
    <location>
        <begin position="91"/>
        <end position="111"/>
    </location>
</feature>
<dbReference type="FunFam" id="1.20.1720.10:FF:000011">
    <property type="entry name" value="Transporter, major facilitator family"/>
    <property type="match status" value="1"/>
</dbReference>
<dbReference type="SUPFAM" id="SSF103473">
    <property type="entry name" value="MFS general substrate transporter"/>
    <property type="match status" value="1"/>
</dbReference>
<organism evidence="9 10">
    <name type="scientific">Shigella flexneri</name>
    <dbReference type="NCBI Taxonomy" id="623"/>
    <lineage>
        <taxon>Bacteria</taxon>
        <taxon>Pseudomonadati</taxon>
        <taxon>Pseudomonadota</taxon>
        <taxon>Gammaproteobacteria</taxon>
        <taxon>Enterobacterales</taxon>
        <taxon>Enterobacteriaceae</taxon>
        <taxon>Shigella</taxon>
    </lineage>
</organism>
<evidence type="ECO:0000256" key="1">
    <source>
        <dbReference type="ARBA" id="ARBA00004141"/>
    </source>
</evidence>
<dbReference type="PRINTS" id="PR01036">
    <property type="entry name" value="TCRTETB"/>
</dbReference>
<keyword evidence="3" id="KW-1003">Cell membrane</keyword>
<feature type="transmembrane region" description="Helical" evidence="7">
    <location>
        <begin position="469"/>
        <end position="488"/>
    </location>
</feature>
<evidence type="ECO:0000256" key="2">
    <source>
        <dbReference type="ARBA" id="ARBA00022448"/>
    </source>
</evidence>
<dbReference type="EMBL" id="AE005674">
    <property type="protein sequence ID" value="AAN42998.1"/>
    <property type="molecule type" value="Genomic_DNA"/>
</dbReference>
<keyword evidence="5 7" id="KW-1133">Transmembrane helix</keyword>
<dbReference type="GO" id="GO:0022857">
    <property type="term" value="F:transmembrane transporter activity"/>
    <property type="evidence" value="ECO:0007669"/>
    <property type="project" value="InterPro"/>
</dbReference>